<dbReference type="RefSeq" id="WP_211602522.1">
    <property type="nucleotide sequence ID" value="NZ_JAGSNF010000009.1"/>
</dbReference>
<accession>A0A941DA65</accession>
<dbReference type="GO" id="GO:0016773">
    <property type="term" value="F:phosphotransferase activity, alcohol group as acceptor"/>
    <property type="evidence" value="ECO:0007669"/>
    <property type="project" value="InterPro"/>
</dbReference>
<proteinExistence type="predicted"/>
<dbReference type="Proteomes" id="UP000677016">
    <property type="component" value="Unassembled WGS sequence"/>
</dbReference>
<comment type="caution">
    <text evidence="1">The sequence shown here is derived from an EMBL/GenBank/DDBJ whole genome shotgun (WGS) entry which is preliminary data.</text>
</comment>
<name>A0A941DA65_9MICO</name>
<gene>
    <name evidence="1" type="ORF">KC207_08270</name>
</gene>
<reference evidence="1" key="1">
    <citation type="submission" date="2021-04" db="EMBL/GenBank/DDBJ databases">
        <title>Phycicoccus avicenniae sp. nov., a novel endophytic actinomycetes isolated from branch of Avicennia mariana.</title>
        <authorList>
            <person name="Tuo L."/>
        </authorList>
    </citation>
    <scope>NUCLEOTIDE SEQUENCE</scope>
    <source>
        <strain evidence="1">BSK3Z-2</strain>
    </source>
</reference>
<dbReference type="EMBL" id="JAGSNF010000009">
    <property type="protein sequence ID" value="MBR7743282.1"/>
    <property type="molecule type" value="Genomic_DNA"/>
</dbReference>
<protein>
    <submittedName>
        <fullName evidence="1">Phosphotransferase</fullName>
    </submittedName>
</protein>
<dbReference type="InterPro" id="IPR006748">
    <property type="entry name" value="NH2Glyco/OHUrea_AB-resist_kin"/>
</dbReference>
<dbReference type="InterPro" id="IPR011009">
    <property type="entry name" value="Kinase-like_dom_sf"/>
</dbReference>
<dbReference type="GO" id="GO:0019748">
    <property type="term" value="P:secondary metabolic process"/>
    <property type="evidence" value="ECO:0007669"/>
    <property type="project" value="InterPro"/>
</dbReference>
<dbReference type="SUPFAM" id="SSF56112">
    <property type="entry name" value="Protein kinase-like (PK-like)"/>
    <property type="match status" value="1"/>
</dbReference>
<sequence length="312" mass="33187">MDRPRLQPMTRARLAGLGAEGEAWTAALPGVLDRLAARWGLEWGRSLPGGSASYVVAARRRGEDVVVKVPTPDLPEETRTGEARVLRAAGGRGYALLHDADEASGALLMERLGTSLDRGARAPLDQALALADVLAQAWTVEDPGAPDLDKAASLHDLVRDLDARHPGAADPAAVRRALECAERRSGEHATVGHVLCHGDPHPSNTLRVLAERDGAPTGWALVDPDGFREDPAYDLGVVLRDFSSHLRGPDAASVLRGWCEDVAARAGVDPERVREWAFLERVSTGLYVTSFGAPAVGRPFLDSAAHLARLGG</sequence>
<dbReference type="AlphaFoldDB" id="A0A941DA65"/>
<dbReference type="Gene3D" id="3.90.1200.10">
    <property type="match status" value="1"/>
</dbReference>
<keyword evidence="2" id="KW-1185">Reference proteome</keyword>
<evidence type="ECO:0000313" key="1">
    <source>
        <dbReference type="EMBL" id="MBR7743282.1"/>
    </source>
</evidence>
<organism evidence="1 2">
    <name type="scientific">Phycicoccus avicenniae</name>
    <dbReference type="NCBI Taxonomy" id="2828860"/>
    <lineage>
        <taxon>Bacteria</taxon>
        <taxon>Bacillati</taxon>
        <taxon>Actinomycetota</taxon>
        <taxon>Actinomycetes</taxon>
        <taxon>Micrococcales</taxon>
        <taxon>Intrasporangiaceae</taxon>
        <taxon>Phycicoccus</taxon>
    </lineage>
</organism>
<dbReference type="Pfam" id="PF04655">
    <property type="entry name" value="APH_6_hur"/>
    <property type="match status" value="1"/>
</dbReference>
<evidence type="ECO:0000313" key="2">
    <source>
        <dbReference type="Proteomes" id="UP000677016"/>
    </source>
</evidence>